<accession>A0A1G9X7E1</accession>
<keyword evidence="4" id="KW-1185">Reference proteome</keyword>
<dbReference type="InterPro" id="IPR002881">
    <property type="entry name" value="DUF58"/>
</dbReference>
<proteinExistence type="predicted"/>
<protein>
    <submittedName>
        <fullName evidence="3">Uncharacterized conserved protein, DUF58 family, contains vWF domain</fullName>
    </submittedName>
</protein>
<evidence type="ECO:0000313" key="4">
    <source>
        <dbReference type="Proteomes" id="UP000199451"/>
    </source>
</evidence>
<organism evidence="3 4">
    <name type="scientific">Halogranum gelatinilyticum</name>
    <dbReference type="NCBI Taxonomy" id="660521"/>
    <lineage>
        <taxon>Archaea</taxon>
        <taxon>Methanobacteriati</taxon>
        <taxon>Methanobacteriota</taxon>
        <taxon>Stenosarchaea group</taxon>
        <taxon>Halobacteria</taxon>
        <taxon>Halobacteriales</taxon>
        <taxon>Haloferacaceae</taxon>
    </lineage>
</organism>
<sequence length="484" mass="52890">MEPTRHYWALLGLGALCTLVALVADRPLAFGGTVTLGAVLLVAQRRAGRDFVETDTALTTDYSLSQSYVSVDDTVFVTMTATRTAQTESTVTVTARLPAAADSVAESERQVRLPPGTDSATVSFSLTVPLAGRFTLAAPRIEFTDEHGLFTESYQRGPTATLTAEPRAPRNIHVGQGGEQMLAAYGEHPTNQTGSGLTPAGLRQYVPGDTLNRIDWKATARQGYPHVREFELETDRTTVLVFDHRAAMDVGPDGQTMLDFAREVALGFVGSAESYGDSLGFYAVGDSGLTVNRPPGAATSNYGSIRNDLNTIQPTRPSSDTTRHTTDTARPTTARQAARNLDADTSAFAERLRPFFTASDVYVERIEGDPLFETVRRTRLRQSGQTWTILLTDDTERNSIRETVRLASESGNNVLVFLTPTALFESSGLSDMDEIYQRYVDFEEFRRELHQLPRVTAFEVGPGDHLDTVLQRSHSESAAPEGVR</sequence>
<name>A0A1G9X7E1_9EURY</name>
<dbReference type="Proteomes" id="UP000199451">
    <property type="component" value="Unassembled WGS sequence"/>
</dbReference>
<dbReference type="PANTHER" id="PTHR33608">
    <property type="entry name" value="BLL2464 PROTEIN"/>
    <property type="match status" value="1"/>
</dbReference>
<reference evidence="4" key="1">
    <citation type="submission" date="2016-10" db="EMBL/GenBank/DDBJ databases">
        <authorList>
            <person name="Varghese N."/>
            <person name="Submissions S."/>
        </authorList>
    </citation>
    <scope>NUCLEOTIDE SEQUENCE [LARGE SCALE GENOMIC DNA]</scope>
    <source>
        <strain evidence="4">CGMCC 1.10119</strain>
    </source>
</reference>
<dbReference type="EMBL" id="FNHL01000004">
    <property type="protein sequence ID" value="SDM92396.1"/>
    <property type="molecule type" value="Genomic_DNA"/>
</dbReference>
<feature type="domain" description="DUF58" evidence="2">
    <location>
        <begin position="202"/>
        <end position="338"/>
    </location>
</feature>
<dbReference type="STRING" id="660521.SAMN04487949_2862"/>
<evidence type="ECO:0000256" key="1">
    <source>
        <dbReference type="SAM" id="MobiDB-lite"/>
    </source>
</evidence>
<feature type="compositionally biased region" description="Polar residues" evidence="1">
    <location>
        <begin position="300"/>
        <end position="314"/>
    </location>
</feature>
<feature type="compositionally biased region" description="Low complexity" evidence="1">
    <location>
        <begin position="328"/>
        <end position="339"/>
    </location>
</feature>
<feature type="region of interest" description="Disordered" evidence="1">
    <location>
        <begin position="300"/>
        <end position="339"/>
    </location>
</feature>
<dbReference type="AlphaFoldDB" id="A0A1G9X7E1"/>
<evidence type="ECO:0000259" key="2">
    <source>
        <dbReference type="Pfam" id="PF01882"/>
    </source>
</evidence>
<dbReference type="PANTHER" id="PTHR33608:SF6">
    <property type="entry name" value="BLL2464 PROTEIN"/>
    <property type="match status" value="1"/>
</dbReference>
<dbReference type="RefSeq" id="WP_089698514.1">
    <property type="nucleotide sequence ID" value="NZ_FNHL01000004.1"/>
</dbReference>
<dbReference type="OrthoDB" id="3263at2157"/>
<dbReference type="Pfam" id="PF01882">
    <property type="entry name" value="DUF58"/>
    <property type="match status" value="1"/>
</dbReference>
<gene>
    <name evidence="3" type="ORF">SAMN04487949_2862</name>
</gene>
<evidence type="ECO:0000313" key="3">
    <source>
        <dbReference type="EMBL" id="SDM92396.1"/>
    </source>
</evidence>